<proteinExistence type="predicted"/>
<dbReference type="Proteomes" id="UP000318242">
    <property type="component" value="Unassembled WGS sequence"/>
</dbReference>
<evidence type="ECO:0000313" key="2">
    <source>
        <dbReference type="EMBL" id="GEA61568.1"/>
    </source>
</evidence>
<keyword evidence="1" id="KW-1133">Transmembrane helix</keyword>
<comment type="caution">
    <text evidence="2">The sequence shown here is derived from an EMBL/GenBank/DDBJ whole genome shotgun (WGS) entry which is preliminary data.</text>
</comment>
<accession>A0A4Y3IRW9</accession>
<evidence type="ECO:0000313" key="3">
    <source>
        <dbReference type="Proteomes" id="UP000318242"/>
    </source>
</evidence>
<feature type="transmembrane region" description="Helical" evidence="1">
    <location>
        <begin position="83"/>
        <end position="105"/>
    </location>
</feature>
<organism evidence="2 3">
    <name type="scientific">Vibrio comitans NBRC 102076</name>
    <dbReference type="NCBI Taxonomy" id="1219078"/>
    <lineage>
        <taxon>Bacteria</taxon>
        <taxon>Pseudomonadati</taxon>
        <taxon>Pseudomonadota</taxon>
        <taxon>Gammaproteobacteria</taxon>
        <taxon>Vibrionales</taxon>
        <taxon>Vibrionaceae</taxon>
        <taxon>Vibrio</taxon>
    </lineage>
</organism>
<name>A0A4Y3IRW9_9VIBR</name>
<gene>
    <name evidence="2" type="ORF">VCO01S_27610</name>
</gene>
<keyword evidence="3" id="KW-1185">Reference proteome</keyword>
<protein>
    <submittedName>
        <fullName evidence="2">Uncharacterized protein</fullName>
    </submittedName>
</protein>
<dbReference type="EMBL" id="BJLH01000012">
    <property type="protein sequence ID" value="GEA61568.1"/>
    <property type="molecule type" value="Genomic_DNA"/>
</dbReference>
<sequence>MRLQLIDGSWFQYSSKAGDVEAVYQALEKNSGESLRVGYAPGFSGSPLGDERHFHNVLSLQIGSQTVRSYQQIEDAWNSDNQLAVIMSKGLLVGSALLLLFSGALRFRGQ</sequence>
<keyword evidence="1" id="KW-0812">Transmembrane</keyword>
<evidence type="ECO:0000256" key="1">
    <source>
        <dbReference type="SAM" id="Phobius"/>
    </source>
</evidence>
<keyword evidence="1" id="KW-0472">Membrane</keyword>
<reference evidence="2 3" key="1">
    <citation type="submission" date="2019-06" db="EMBL/GenBank/DDBJ databases">
        <title>Whole genome shotgun sequence of Vibrio comitans NBRC 102076.</title>
        <authorList>
            <person name="Hosoyama A."/>
            <person name="Uohara A."/>
            <person name="Ohji S."/>
            <person name="Ichikawa N."/>
        </authorList>
    </citation>
    <scope>NUCLEOTIDE SEQUENCE [LARGE SCALE GENOMIC DNA]</scope>
    <source>
        <strain evidence="2 3">NBRC 102076</strain>
    </source>
</reference>
<dbReference type="AlphaFoldDB" id="A0A4Y3IRW9"/>
<dbReference type="RefSeq" id="WP_244311427.1">
    <property type="nucleotide sequence ID" value="NZ_BJLH01000012.1"/>
</dbReference>